<feature type="domain" description="Nudix hydrolase" evidence="8">
    <location>
        <begin position="29"/>
        <end position="162"/>
    </location>
</feature>
<keyword evidence="6" id="KW-0460">Magnesium</keyword>
<keyword evidence="7" id="KW-0464">Manganese</keyword>
<proteinExistence type="inferred from homology"/>
<dbReference type="GO" id="GO:0030145">
    <property type="term" value="F:manganese ion binding"/>
    <property type="evidence" value="ECO:0007669"/>
    <property type="project" value="InterPro"/>
</dbReference>
<dbReference type="PANTHER" id="PTHR12992:SF11">
    <property type="entry name" value="MITOCHONDRIAL COENZYME A DIPHOSPHATASE NUDT8"/>
    <property type="match status" value="1"/>
</dbReference>
<evidence type="ECO:0000256" key="7">
    <source>
        <dbReference type="ARBA" id="ARBA00023211"/>
    </source>
</evidence>
<dbReference type="InterPro" id="IPR000086">
    <property type="entry name" value="NUDIX_hydrolase_dom"/>
</dbReference>
<comment type="cofactor">
    <cofactor evidence="2">
        <name>Mg(2+)</name>
        <dbReference type="ChEBI" id="CHEBI:18420"/>
    </cofactor>
</comment>
<evidence type="ECO:0000313" key="9">
    <source>
        <dbReference type="EMBL" id="CAX59985.1"/>
    </source>
</evidence>
<comment type="cofactor">
    <cofactor evidence="1">
        <name>Mn(2+)</name>
        <dbReference type="ChEBI" id="CHEBI:29035"/>
    </cofactor>
</comment>
<accession>D8MT28</accession>
<dbReference type="GO" id="GO:0009132">
    <property type="term" value="P:nucleoside diphosphate metabolic process"/>
    <property type="evidence" value="ECO:0007669"/>
    <property type="project" value="InterPro"/>
</dbReference>
<keyword evidence="5 9" id="KW-0378">Hydrolase</keyword>
<keyword evidence="4" id="KW-0479">Metal-binding</keyword>
<evidence type="ECO:0000259" key="8">
    <source>
        <dbReference type="PROSITE" id="PS51462"/>
    </source>
</evidence>
<keyword evidence="10" id="KW-1185">Reference proteome</keyword>
<evidence type="ECO:0000256" key="3">
    <source>
        <dbReference type="ARBA" id="ARBA00006506"/>
    </source>
</evidence>
<dbReference type="CDD" id="cd03426">
    <property type="entry name" value="NUDIX_CoAse_Nudt7"/>
    <property type="match status" value="1"/>
</dbReference>
<comment type="similarity">
    <text evidence="3">Belongs to the Nudix hydrolase family. PCD1 subfamily.</text>
</comment>
<dbReference type="GeneID" id="90512449"/>
<dbReference type="PROSITE" id="PS01293">
    <property type="entry name" value="NUDIX_COA"/>
    <property type="match status" value="1"/>
</dbReference>
<dbReference type="EMBL" id="FP236843">
    <property type="protein sequence ID" value="CAX59985.1"/>
    <property type="molecule type" value="Genomic_DNA"/>
</dbReference>
<dbReference type="HOGENOM" id="CLU_040940_5_2_6"/>
<evidence type="ECO:0000256" key="6">
    <source>
        <dbReference type="ARBA" id="ARBA00022842"/>
    </source>
</evidence>
<dbReference type="KEGG" id="ebi:EbC_24540"/>
<dbReference type="InterPro" id="IPR000059">
    <property type="entry name" value="NUDIX_hydrolase_NudL_CS"/>
</dbReference>
<dbReference type="InterPro" id="IPR015797">
    <property type="entry name" value="NUDIX_hydrolase-like_dom_sf"/>
</dbReference>
<evidence type="ECO:0000313" key="10">
    <source>
        <dbReference type="Proteomes" id="UP000008793"/>
    </source>
</evidence>
<protein>
    <submittedName>
        <fullName evidence="9">Nudix hydrolase</fullName>
    </submittedName>
</protein>
<dbReference type="GO" id="GO:0000287">
    <property type="term" value="F:magnesium ion binding"/>
    <property type="evidence" value="ECO:0007669"/>
    <property type="project" value="InterPro"/>
</dbReference>
<dbReference type="SUPFAM" id="SSF55811">
    <property type="entry name" value="Nudix"/>
    <property type="match status" value="1"/>
</dbReference>
<dbReference type="PANTHER" id="PTHR12992">
    <property type="entry name" value="NUDIX HYDROLASE"/>
    <property type="match status" value="1"/>
</dbReference>
<dbReference type="InterPro" id="IPR045121">
    <property type="entry name" value="CoAse"/>
</dbReference>
<evidence type="ECO:0000256" key="5">
    <source>
        <dbReference type="ARBA" id="ARBA00022801"/>
    </source>
</evidence>
<reference evidence="9 10" key="1">
    <citation type="journal article" date="2010" name="BMC Genomics">
        <title>Genome comparison of the epiphytic bacteria Erwinia billingiae and E. tasmaniensis with the pear pathogen E. pyrifoliae.</title>
        <authorList>
            <person name="Kube M."/>
            <person name="Migdoll A.M."/>
            <person name="Gehring I."/>
            <person name="Heitmann K."/>
            <person name="Mayer Y."/>
            <person name="Kuhl H."/>
            <person name="Knaust F."/>
            <person name="Geider K."/>
            <person name="Reinhardt R."/>
        </authorList>
    </citation>
    <scope>NUCLEOTIDE SEQUENCE [LARGE SCALE GENOMIC DNA]</scope>
    <source>
        <strain evidence="9 10">Eb661</strain>
    </source>
</reference>
<dbReference type="Proteomes" id="UP000008793">
    <property type="component" value="Chromosome"/>
</dbReference>
<name>D8MT28_ERWBE</name>
<gene>
    <name evidence="9" type="ordered locus">EbC_24540</name>
</gene>
<evidence type="ECO:0000256" key="2">
    <source>
        <dbReference type="ARBA" id="ARBA00001946"/>
    </source>
</evidence>
<sequence length="195" mass="21798">MSDAHLTLNDFLSRFMLQRPDVTSNQLPTRRAAVLVPIVDRPRPTLLLTRRSATLRKHAGQVAFPGGMMDPEDPSLIATALREAQEEVAIQPDSVRVVGVLPAVTSSTGFQVTPVVGILSPSLDWHPNEGEVESLFEMPLQEALRLGRYSPLDIQRYGTSHRVWLSWFEDYFIWGMTAGIIRQLSLQVANHARTD</sequence>
<dbReference type="NCBIfam" id="NF007980">
    <property type="entry name" value="PRK10707.1"/>
    <property type="match status" value="1"/>
</dbReference>
<dbReference type="AlphaFoldDB" id="D8MT28"/>
<dbReference type="GO" id="GO:0010945">
    <property type="term" value="F:coenzyme A diphosphatase activity"/>
    <property type="evidence" value="ECO:0007669"/>
    <property type="project" value="InterPro"/>
</dbReference>
<evidence type="ECO:0000256" key="4">
    <source>
        <dbReference type="ARBA" id="ARBA00022723"/>
    </source>
</evidence>
<dbReference type="PROSITE" id="PS51462">
    <property type="entry name" value="NUDIX"/>
    <property type="match status" value="1"/>
</dbReference>
<dbReference type="STRING" id="634500.EbC_24540"/>
<evidence type="ECO:0000256" key="1">
    <source>
        <dbReference type="ARBA" id="ARBA00001936"/>
    </source>
</evidence>
<dbReference type="Gene3D" id="3.90.79.10">
    <property type="entry name" value="Nucleoside Triphosphate Pyrophosphohydrolase"/>
    <property type="match status" value="1"/>
</dbReference>
<dbReference type="eggNOG" id="COG0494">
    <property type="taxonomic scope" value="Bacteria"/>
</dbReference>
<dbReference type="RefSeq" id="WP_013202472.1">
    <property type="nucleotide sequence ID" value="NC_014306.1"/>
</dbReference>
<organism evidence="10">
    <name type="scientific">Erwinia billingiae (strain Eb661)</name>
    <dbReference type="NCBI Taxonomy" id="634500"/>
    <lineage>
        <taxon>Bacteria</taxon>
        <taxon>Pseudomonadati</taxon>
        <taxon>Pseudomonadota</taxon>
        <taxon>Gammaproteobacteria</taxon>
        <taxon>Enterobacterales</taxon>
        <taxon>Erwiniaceae</taxon>
        <taxon>Erwinia</taxon>
    </lineage>
</organism>
<dbReference type="Pfam" id="PF00293">
    <property type="entry name" value="NUDIX"/>
    <property type="match status" value="1"/>
</dbReference>